<keyword evidence="2" id="KW-1185">Reference proteome</keyword>
<protein>
    <submittedName>
        <fullName evidence="1">Uncharacterized protein</fullName>
    </submittedName>
</protein>
<comment type="caution">
    <text evidence="1">The sequence shown here is derived from an EMBL/GenBank/DDBJ whole genome shotgun (WGS) entry which is preliminary data.</text>
</comment>
<name>A0AAW0JE51_MYOGA</name>
<feature type="non-terminal residue" evidence="1">
    <location>
        <position position="1"/>
    </location>
</feature>
<dbReference type="PANTHER" id="PTHR33487:SF1">
    <property type="entry name" value="CILIA- AND FLAGELLA-ASSOCIATED PROTEIN 54"/>
    <property type="match status" value="1"/>
</dbReference>
<dbReference type="EMBL" id="JBBHLL010000043">
    <property type="protein sequence ID" value="KAK7824932.1"/>
    <property type="molecule type" value="Genomic_DNA"/>
</dbReference>
<evidence type="ECO:0000313" key="2">
    <source>
        <dbReference type="Proteomes" id="UP001488838"/>
    </source>
</evidence>
<evidence type="ECO:0000313" key="1">
    <source>
        <dbReference type="EMBL" id="KAK7824932.1"/>
    </source>
</evidence>
<dbReference type="Proteomes" id="UP001488838">
    <property type="component" value="Unassembled WGS sequence"/>
</dbReference>
<organism evidence="1 2">
    <name type="scientific">Myodes glareolus</name>
    <name type="common">Bank vole</name>
    <name type="synonym">Clethrionomys glareolus</name>
    <dbReference type="NCBI Taxonomy" id="447135"/>
    <lineage>
        <taxon>Eukaryota</taxon>
        <taxon>Metazoa</taxon>
        <taxon>Chordata</taxon>
        <taxon>Craniata</taxon>
        <taxon>Vertebrata</taxon>
        <taxon>Euteleostomi</taxon>
        <taxon>Mammalia</taxon>
        <taxon>Eutheria</taxon>
        <taxon>Euarchontoglires</taxon>
        <taxon>Glires</taxon>
        <taxon>Rodentia</taxon>
        <taxon>Myomorpha</taxon>
        <taxon>Muroidea</taxon>
        <taxon>Cricetidae</taxon>
        <taxon>Arvicolinae</taxon>
        <taxon>Myodes</taxon>
    </lineage>
</organism>
<accession>A0AAW0JE51</accession>
<dbReference type="GO" id="GO:0060271">
    <property type="term" value="P:cilium assembly"/>
    <property type="evidence" value="ECO:0007669"/>
    <property type="project" value="TreeGrafter"/>
</dbReference>
<dbReference type="AlphaFoldDB" id="A0AAW0JE51"/>
<gene>
    <name evidence="1" type="ORF">U0070_014138</name>
</gene>
<reference evidence="1 2" key="1">
    <citation type="journal article" date="2023" name="bioRxiv">
        <title>Conserved and derived expression patterns and positive selection on dental genes reveal complex evolutionary context of ever-growing rodent molars.</title>
        <authorList>
            <person name="Calamari Z.T."/>
            <person name="Song A."/>
            <person name="Cohen E."/>
            <person name="Akter M."/>
            <person name="Roy R.D."/>
            <person name="Hallikas O."/>
            <person name="Christensen M.M."/>
            <person name="Li P."/>
            <person name="Marangoni P."/>
            <person name="Jernvall J."/>
            <person name="Klein O.D."/>
        </authorList>
    </citation>
    <scope>NUCLEOTIDE SEQUENCE [LARGE SCALE GENOMIC DNA]</scope>
    <source>
        <strain evidence="1">V071</strain>
    </source>
</reference>
<sequence length="239" mass="26992">NYQVTFQTCSSFLYQSDDIYESADSKRKAHPKVDITWILLIRYYIHLQRTNNMSKLLASATPVSGISLPDDMLLTSLYNSELILRQREMHLFLKRFLQLYSSSCIDGFPKELLQGVENPAPLEKGLFDSSGKLHRDSSLQSDISSKTLGSPSYTDFSSEMAVQALNKELCFQWYIPPLDKPPKDTEPMVLLLYAYNLKPLKIFDVKVPTGNSLCVGTSWVPLNRQVDTIVRKPAGDGDG</sequence>
<proteinExistence type="predicted"/>
<dbReference type="PANTHER" id="PTHR33487">
    <property type="entry name" value="CILIA- AND FLAGELLA-ASSOCIATED PROTEIN 54"/>
    <property type="match status" value="1"/>
</dbReference>